<evidence type="ECO:0000256" key="1">
    <source>
        <dbReference type="ARBA" id="ARBA00022884"/>
    </source>
</evidence>
<feature type="compositionally biased region" description="Basic residues" evidence="3">
    <location>
        <begin position="305"/>
        <end position="322"/>
    </location>
</feature>
<name>F0Y810_AURAN</name>
<dbReference type="AlphaFoldDB" id="F0Y810"/>
<organism evidence="6">
    <name type="scientific">Aureococcus anophagefferens</name>
    <name type="common">Harmful bloom alga</name>
    <dbReference type="NCBI Taxonomy" id="44056"/>
    <lineage>
        <taxon>Eukaryota</taxon>
        <taxon>Sar</taxon>
        <taxon>Stramenopiles</taxon>
        <taxon>Ochrophyta</taxon>
        <taxon>Pelagophyceae</taxon>
        <taxon>Pelagomonadales</taxon>
        <taxon>Pelagomonadaceae</taxon>
        <taxon>Aureococcus</taxon>
    </lineage>
</organism>
<dbReference type="PANTHER" id="PTHR23236:SF11">
    <property type="entry name" value="EUKARYOTIC TRANSLATION INITIATION FACTOR 4H"/>
    <property type="match status" value="1"/>
</dbReference>
<dbReference type="InParanoid" id="F0Y810"/>
<evidence type="ECO:0000256" key="2">
    <source>
        <dbReference type="PROSITE-ProRule" id="PRU00176"/>
    </source>
</evidence>
<dbReference type="PROSITE" id="PS50102">
    <property type="entry name" value="RRM"/>
    <property type="match status" value="2"/>
</dbReference>
<dbReference type="SUPFAM" id="SSF54928">
    <property type="entry name" value="RNA-binding domain, RBD"/>
    <property type="match status" value="2"/>
</dbReference>
<sequence>MGEIEDLRAELAAQQEQQELLKLKEELAKIKRENAALETKAGGAGGTPATPAAAPPKKKKSKKAKKAPSAEEAAELAALQKELAAVTGETSRLESGDAKPAAAKLAAADPKSDDAYVRRAYVGGLPYSSTEASVSSYFANACGEVRRVDLKDFDDTPGKFCGIAFVTFGDEDALQRALNLDGSAYEDDERCRLKVRRDQTANRRPPPERKAGSLTVYAGNMGWDTSRDDVAAYFAEQGCAVANLRYHTDADTGNFRGFCHVEFEDEASLEAALACAGTKWRGRDLRISHSETAKKRPAEGGKGGKGGRGRGGGAKKQRGGRG</sequence>
<keyword evidence="6" id="KW-1185">Reference proteome</keyword>
<feature type="domain" description="RRM" evidence="4">
    <location>
        <begin position="214"/>
        <end position="292"/>
    </location>
</feature>
<reference evidence="5 6" key="1">
    <citation type="journal article" date="2011" name="Proc. Natl. Acad. Sci. U.S.A.">
        <title>Niche of harmful alga Aureococcus anophagefferens revealed through ecogenomics.</title>
        <authorList>
            <person name="Gobler C.J."/>
            <person name="Berry D.L."/>
            <person name="Dyhrman S.T."/>
            <person name="Wilhelm S.W."/>
            <person name="Salamov A."/>
            <person name="Lobanov A.V."/>
            <person name="Zhang Y."/>
            <person name="Collier J.L."/>
            <person name="Wurch L.L."/>
            <person name="Kustka A.B."/>
            <person name="Dill B.D."/>
            <person name="Shah M."/>
            <person name="VerBerkmoes N.C."/>
            <person name="Kuo A."/>
            <person name="Terry A."/>
            <person name="Pangilinan J."/>
            <person name="Lindquist E.A."/>
            <person name="Lucas S."/>
            <person name="Paulsen I.T."/>
            <person name="Hattenrath-Lehmann T.K."/>
            <person name="Talmage S.C."/>
            <person name="Walker E.A."/>
            <person name="Koch F."/>
            <person name="Burson A.M."/>
            <person name="Marcoval M.A."/>
            <person name="Tang Y.Z."/>
            <person name="Lecleir G.R."/>
            <person name="Coyne K.J."/>
            <person name="Berg G.M."/>
            <person name="Bertrand E.M."/>
            <person name="Saito M.A."/>
            <person name="Gladyshev V.N."/>
            <person name="Grigoriev I.V."/>
        </authorList>
    </citation>
    <scope>NUCLEOTIDE SEQUENCE [LARGE SCALE GENOMIC DNA]</scope>
    <source>
        <strain evidence="6">CCMP 1984</strain>
    </source>
</reference>
<dbReference type="OrthoDB" id="439808at2759"/>
<evidence type="ECO:0000313" key="5">
    <source>
        <dbReference type="EMBL" id="EGB08794.1"/>
    </source>
</evidence>
<proteinExistence type="predicted"/>
<dbReference type="eggNOG" id="KOG0118">
    <property type="taxonomic scope" value="Eukaryota"/>
</dbReference>
<dbReference type="OMA" id="DERCRLK"/>
<evidence type="ECO:0000259" key="4">
    <source>
        <dbReference type="PROSITE" id="PS50102"/>
    </source>
</evidence>
<dbReference type="InterPro" id="IPR012677">
    <property type="entry name" value="Nucleotide-bd_a/b_plait_sf"/>
</dbReference>
<dbReference type="SMART" id="SM00360">
    <property type="entry name" value="RRM"/>
    <property type="match status" value="2"/>
</dbReference>
<evidence type="ECO:0000256" key="3">
    <source>
        <dbReference type="SAM" id="MobiDB-lite"/>
    </source>
</evidence>
<dbReference type="CDD" id="cd12271">
    <property type="entry name" value="RRM1_PHIP1"/>
    <property type="match status" value="1"/>
</dbReference>
<dbReference type="GO" id="GO:0003723">
    <property type="term" value="F:RNA binding"/>
    <property type="evidence" value="ECO:0007669"/>
    <property type="project" value="UniProtKB-UniRule"/>
</dbReference>
<gene>
    <name evidence="5" type="ORF">AURANDRAFT_63849</name>
</gene>
<feature type="compositionally biased region" description="Basic residues" evidence="3">
    <location>
        <begin position="56"/>
        <end position="66"/>
    </location>
</feature>
<dbReference type="GeneID" id="20224533"/>
<dbReference type="KEGG" id="aaf:AURANDRAFT_63849"/>
<dbReference type="RefSeq" id="XP_009036776.1">
    <property type="nucleotide sequence ID" value="XM_009038528.1"/>
</dbReference>
<dbReference type="InterPro" id="IPR000504">
    <property type="entry name" value="RRM_dom"/>
</dbReference>
<dbReference type="InterPro" id="IPR035979">
    <property type="entry name" value="RBD_domain_sf"/>
</dbReference>
<keyword evidence="1 2" id="KW-0694">RNA-binding</keyword>
<dbReference type="Pfam" id="PF00076">
    <property type="entry name" value="RRM_1"/>
    <property type="match status" value="2"/>
</dbReference>
<dbReference type="Proteomes" id="UP000002729">
    <property type="component" value="Unassembled WGS sequence"/>
</dbReference>
<dbReference type="PANTHER" id="PTHR23236">
    <property type="entry name" value="EUKARYOTIC TRANSLATION INITIATION FACTOR 4B/4H"/>
    <property type="match status" value="1"/>
</dbReference>
<protein>
    <recommendedName>
        <fullName evidence="4">RRM domain-containing protein</fullName>
    </recommendedName>
</protein>
<feature type="domain" description="RRM" evidence="4">
    <location>
        <begin position="118"/>
        <end position="200"/>
    </location>
</feature>
<feature type="region of interest" description="Disordered" evidence="3">
    <location>
        <begin position="285"/>
        <end position="322"/>
    </location>
</feature>
<dbReference type="EMBL" id="GL833127">
    <property type="protein sequence ID" value="EGB08794.1"/>
    <property type="molecule type" value="Genomic_DNA"/>
</dbReference>
<accession>F0Y810</accession>
<feature type="region of interest" description="Disordered" evidence="3">
    <location>
        <begin position="90"/>
        <end position="109"/>
    </location>
</feature>
<dbReference type="InterPro" id="IPR034361">
    <property type="entry name" value="PHIP1_RRM1"/>
</dbReference>
<evidence type="ECO:0000313" key="6">
    <source>
        <dbReference type="Proteomes" id="UP000002729"/>
    </source>
</evidence>
<feature type="compositionally biased region" description="Basic and acidic residues" evidence="3">
    <location>
        <begin position="285"/>
        <end position="299"/>
    </location>
</feature>
<dbReference type="Gene3D" id="3.30.70.330">
    <property type="match status" value="2"/>
</dbReference>
<feature type="region of interest" description="Disordered" evidence="3">
    <location>
        <begin position="37"/>
        <end position="73"/>
    </location>
</feature>
<feature type="compositionally biased region" description="Low complexity" evidence="3">
    <location>
        <begin position="98"/>
        <end position="109"/>
    </location>
</feature>